<reference evidence="2" key="1">
    <citation type="journal article" date="2019" name="Int. J. Syst. Evol. Microbiol.">
        <title>The Global Catalogue of Microorganisms (GCM) 10K type strain sequencing project: providing services to taxonomists for standard genome sequencing and annotation.</title>
        <authorList>
            <consortium name="The Broad Institute Genomics Platform"/>
            <consortium name="The Broad Institute Genome Sequencing Center for Infectious Disease"/>
            <person name="Wu L."/>
            <person name="Ma J."/>
        </authorList>
    </citation>
    <scope>NUCLEOTIDE SEQUENCE [LARGE SCALE GENOMIC DNA]</scope>
    <source>
        <strain evidence="2">CGMCC 4.7192</strain>
    </source>
</reference>
<protein>
    <submittedName>
        <fullName evidence="1">PAS domain-containing protein</fullName>
    </submittedName>
</protein>
<gene>
    <name evidence="1" type="ORF">ACFSKO_00050</name>
</gene>
<dbReference type="Pfam" id="PF07310">
    <property type="entry name" value="PAS_5"/>
    <property type="match status" value="1"/>
</dbReference>
<sequence>MSLYSQDGLKEWGEKTRALYEYWLSIHPSDTSLPGRQHLDPVDIPNLLPNVWLVDIFQDPIRFKFRLFGTAHVEAMKHDYTGRWIDEVYPNFLASSTYPDYMNLAENAQPSYRIGPASFHIPDYKSIERVMLPLAHNGKSVDMILALTVYL</sequence>
<dbReference type="Proteomes" id="UP001597294">
    <property type="component" value="Unassembled WGS sequence"/>
</dbReference>
<keyword evidence="2" id="KW-1185">Reference proteome</keyword>
<evidence type="ECO:0000313" key="1">
    <source>
        <dbReference type="EMBL" id="MFD2203981.1"/>
    </source>
</evidence>
<dbReference type="EMBL" id="JBHUII010000001">
    <property type="protein sequence ID" value="MFD2203981.1"/>
    <property type="molecule type" value="Genomic_DNA"/>
</dbReference>
<accession>A0ABW5BEZ0</accession>
<evidence type="ECO:0000313" key="2">
    <source>
        <dbReference type="Proteomes" id="UP001597294"/>
    </source>
</evidence>
<name>A0ABW5BEZ0_9PROT</name>
<dbReference type="InterPro" id="IPR009922">
    <property type="entry name" value="DUF1457"/>
</dbReference>
<proteinExistence type="predicted"/>
<dbReference type="RefSeq" id="WP_380247069.1">
    <property type="nucleotide sequence ID" value="NZ_JBHUII010000001.1"/>
</dbReference>
<organism evidence="1 2">
    <name type="scientific">Kiloniella antarctica</name>
    <dbReference type="NCBI Taxonomy" id="1550907"/>
    <lineage>
        <taxon>Bacteria</taxon>
        <taxon>Pseudomonadati</taxon>
        <taxon>Pseudomonadota</taxon>
        <taxon>Alphaproteobacteria</taxon>
        <taxon>Rhodospirillales</taxon>
        <taxon>Kiloniellaceae</taxon>
        <taxon>Kiloniella</taxon>
    </lineage>
</organism>
<comment type="caution">
    <text evidence="1">The sequence shown here is derived from an EMBL/GenBank/DDBJ whole genome shotgun (WGS) entry which is preliminary data.</text>
</comment>